<protein>
    <recommendedName>
        <fullName evidence="4">5'-nucleotidase</fullName>
    </recommendedName>
</protein>
<name>V6KKY1_STRRC</name>
<keyword evidence="3" id="KW-1185">Reference proteome</keyword>
<comment type="caution">
    <text evidence="2">The sequence shown here is derived from an EMBL/GenBank/DDBJ whole genome shotgun (WGS) entry which is preliminary data.</text>
</comment>
<accession>V6KKY1</accession>
<dbReference type="Proteomes" id="UP000017984">
    <property type="component" value="Chromosome"/>
</dbReference>
<reference evidence="2 3" key="1">
    <citation type="journal article" date="2014" name="Genome Announc.">
        <title>Draft Genome Sequence of Streptomyces roseochromogenes subsp. oscitans DS 12.976, Producer of the Aminocoumarin Antibiotic Clorobiocin.</title>
        <authorList>
            <person name="Ruckert C."/>
            <person name="Kalinowski J."/>
            <person name="Heide L."/>
            <person name="Apel A.K."/>
        </authorList>
    </citation>
    <scope>NUCLEOTIDE SEQUENCE [LARGE SCALE GENOMIC DNA]</scope>
    <source>
        <strain evidence="2 3">DS 12.976</strain>
    </source>
</reference>
<proteinExistence type="predicted"/>
<dbReference type="EMBL" id="AWQX01000174">
    <property type="protein sequence ID" value="EST29649.1"/>
    <property type="molecule type" value="Genomic_DNA"/>
</dbReference>
<evidence type="ECO:0008006" key="4">
    <source>
        <dbReference type="Google" id="ProtNLM"/>
    </source>
</evidence>
<sequence>MLRSALVAAFSAALAFGALTGHAGTKSDVAQDSSWRVAAAGSGDSSWVIAASDVPGDSSWVAPHDSSWIVRS</sequence>
<feature type="chain" id="PRO_5004748326" description="5'-nucleotidase" evidence="1">
    <location>
        <begin position="24"/>
        <end position="72"/>
    </location>
</feature>
<dbReference type="STRING" id="1352936.M878_20170"/>
<evidence type="ECO:0000313" key="2">
    <source>
        <dbReference type="EMBL" id="EST29649.1"/>
    </source>
</evidence>
<dbReference type="HOGENOM" id="CLU_188482_0_0_11"/>
<gene>
    <name evidence="2" type="ORF">M878_20170</name>
</gene>
<keyword evidence="1" id="KW-0732">Signal</keyword>
<dbReference type="AlphaFoldDB" id="V6KKY1"/>
<feature type="signal peptide" evidence="1">
    <location>
        <begin position="1"/>
        <end position="23"/>
    </location>
</feature>
<evidence type="ECO:0000256" key="1">
    <source>
        <dbReference type="SAM" id="SignalP"/>
    </source>
</evidence>
<organism evidence="2 3">
    <name type="scientific">Streptomyces roseochromogenus subsp. oscitans DS 12.976</name>
    <dbReference type="NCBI Taxonomy" id="1352936"/>
    <lineage>
        <taxon>Bacteria</taxon>
        <taxon>Bacillati</taxon>
        <taxon>Actinomycetota</taxon>
        <taxon>Actinomycetes</taxon>
        <taxon>Kitasatosporales</taxon>
        <taxon>Streptomycetaceae</taxon>
        <taxon>Streptomyces</taxon>
    </lineage>
</organism>
<evidence type="ECO:0000313" key="3">
    <source>
        <dbReference type="Proteomes" id="UP000017984"/>
    </source>
</evidence>
<dbReference type="PATRIC" id="fig|1352936.5.peg.4226"/>